<evidence type="ECO:0000313" key="2">
    <source>
        <dbReference type="Proteomes" id="UP000310158"/>
    </source>
</evidence>
<reference evidence="1 2" key="1">
    <citation type="submission" date="2019-02" db="EMBL/GenBank/DDBJ databases">
        <title>Genome sequencing of the rare red list fungi Bondarzewia mesenterica.</title>
        <authorList>
            <person name="Buettner E."/>
            <person name="Kellner H."/>
        </authorList>
    </citation>
    <scope>NUCLEOTIDE SEQUENCE [LARGE SCALE GENOMIC DNA]</scope>
    <source>
        <strain evidence="1 2">DSM 108281</strain>
    </source>
</reference>
<organism evidence="1 2">
    <name type="scientific">Bondarzewia mesenterica</name>
    <dbReference type="NCBI Taxonomy" id="1095465"/>
    <lineage>
        <taxon>Eukaryota</taxon>
        <taxon>Fungi</taxon>
        <taxon>Dikarya</taxon>
        <taxon>Basidiomycota</taxon>
        <taxon>Agaricomycotina</taxon>
        <taxon>Agaricomycetes</taxon>
        <taxon>Russulales</taxon>
        <taxon>Bondarzewiaceae</taxon>
        <taxon>Bondarzewia</taxon>
    </lineage>
</organism>
<dbReference type="OrthoDB" id="10412999at2759"/>
<protein>
    <submittedName>
        <fullName evidence="1">Uncharacterized protein</fullName>
    </submittedName>
</protein>
<dbReference type="Proteomes" id="UP000310158">
    <property type="component" value="Unassembled WGS sequence"/>
</dbReference>
<sequence>MWALLSNTYSRVHFDNNGPRFLQGDARQFGDPHWRALGFEIGLPALAVPEFVPLSFNPHSLSRLPTKKHIPDPINLLSSFVFVMMSYTSHHVDQSIQLPSAMHKLQIPRQNIGIALYQVPDPTFSPNGKHCAWALIVHDGLYEDHRVLMYQLYWAKRGHSSYVRPVFVSVDRVTDPAWEFIGIAHLGSCSESLDDITNVALSVPLLGHYHTPGSAVAPPTAWALDVLRALWRRGTFAIPCLVDDVYDKVQSVMGAHLQYRKQGERSVRVPVLDISSF</sequence>
<evidence type="ECO:0000313" key="1">
    <source>
        <dbReference type="EMBL" id="THH14480.1"/>
    </source>
</evidence>
<dbReference type="AlphaFoldDB" id="A0A4S4LVY2"/>
<comment type="caution">
    <text evidence="1">The sequence shown here is derived from an EMBL/GenBank/DDBJ whole genome shotgun (WGS) entry which is preliminary data.</text>
</comment>
<gene>
    <name evidence="1" type="ORF">EW146_g5856</name>
</gene>
<accession>A0A4S4LVY2</accession>
<keyword evidence="2" id="KW-1185">Reference proteome</keyword>
<proteinExistence type="predicted"/>
<dbReference type="EMBL" id="SGPL01000274">
    <property type="protein sequence ID" value="THH14480.1"/>
    <property type="molecule type" value="Genomic_DNA"/>
</dbReference>
<name>A0A4S4LVY2_9AGAM</name>